<dbReference type="RefSeq" id="WP_249904014.1">
    <property type="nucleotide sequence ID" value="NZ_JAMGBA010000002.1"/>
</dbReference>
<evidence type="ECO:0000256" key="10">
    <source>
        <dbReference type="SAM" id="MobiDB-lite"/>
    </source>
</evidence>
<dbReference type="PANTHER" id="PTHR47234">
    <property type="match status" value="1"/>
</dbReference>
<gene>
    <name evidence="14" type="ORF">LZ496_07435</name>
</gene>
<evidence type="ECO:0000256" key="6">
    <source>
        <dbReference type="ARBA" id="ARBA00023136"/>
    </source>
</evidence>
<evidence type="ECO:0000256" key="5">
    <source>
        <dbReference type="ARBA" id="ARBA00023077"/>
    </source>
</evidence>
<keyword evidence="5 9" id="KW-0798">TonB box</keyword>
<reference evidence="14 15" key="1">
    <citation type="submission" date="2022-05" db="EMBL/GenBank/DDBJ databases">
        <authorList>
            <person name="Jo J.-H."/>
            <person name="Im W.-T."/>
        </authorList>
    </citation>
    <scope>NUCLEOTIDE SEQUENCE [LARGE SCALE GENOMIC DNA]</scope>
    <source>
        <strain evidence="14 15">NSE70-1</strain>
    </source>
</reference>
<proteinExistence type="inferred from homology"/>
<organism evidence="14 15">
    <name type="scientific">Sphingomonas caseinilyticus</name>
    <dbReference type="NCBI Taxonomy" id="2908205"/>
    <lineage>
        <taxon>Bacteria</taxon>
        <taxon>Pseudomonadati</taxon>
        <taxon>Pseudomonadota</taxon>
        <taxon>Alphaproteobacteria</taxon>
        <taxon>Sphingomonadales</taxon>
        <taxon>Sphingomonadaceae</taxon>
        <taxon>Sphingomonas</taxon>
    </lineage>
</organism>
<dbReference type="Pfam" id="PF00593">
    <property type="entry name" value="TonB_dep_Rec_b-barrel"/>
    <property type="match status" value="1"/>
</dbReference>
<dbReference type="InterPro" id="IPR000531">
    <property type="entry name" value="Beta-barrel_TonB"/>
</dbReference>
<keyword evidence="4 8" id="KW-0812">Transmembrane</keyword>
<dbReference type="InterPro" id="IPR037066">
    <property type="entry name" value="Plug_dom_sf"/>
</dbReference>
<dbReference type="Pfam" id="PF07715">
    <property type="entry name" value="Plug"/>
    <property type="match status" value="1"/>
</dbReference>
<evidence type="ECO:0000256" key="3">
    <source>
        <dbReference type="ARBA" id="ARBA00022452"/>
    </source>
</evidence>
<protein>
    <submittedName>
        <fullName evidence="14">TonB-dependent receptor</fullName>
    </submittedName>
</protein>
<dbReference type="EMBL" id="JAMGBA010000002">
    <property type="protein sequence ID" value="MCL6698617.1"/>
    <property type="molecule type" value="Genomic_DNA"/>
</dbReference>
<evidence type="ECO:0000256" key="1">
    <source>
        <dbReference type="ARBA" id="ARBA00004571"/>
    </source>
</evidence>
<sequence length="922" mass="97937">MSALAAGMLIATSAVAQDAPESDPTIEGQDVASDTSEESGDDIVVTGSRIERAGFDQPTPTTVFGETQIEQSARQSLQMFLVDQPQVRPTNLPTATIGSTTAGTAAVDLRGMGSGRTLVLLNSRRFVGEGNINFVPTSLVKRLDIVTGGASAAYGSGAVAGVVNIILDDELEGLSVGAQTSVSSRGDGEQYKLEGSFGTEFADGAGHFMVGAEYLDDRGIRPEGRLERKGTNPGGFVTANGERTLYADINGRTSSEGGLILNGVLAGQTFNPDGTLRPFQGPDALGRGGADASSTFDHTYLASPSKRFNAFARASFDIGSSTVWAEGSWGKVDSDYVFFHDFTAPAVTVQATNPFLSQTIRNQLAAAGQTSFTLGRLYTDILPMNFNGDRDSLEGAIGINGSLGGSWNYRAHYSHGEIDTRSALENSRVEPNFARAVQAVLSGGQIVCAVNADASTANDDPACRPLNIFGQNNASQEAIDYVTATQATESIQKLDSTGLEVTGSPFSLWAGDVSFAVGAEARWEKQATVRDERTLQGGFGLPVYTAGNDIEGKFNVKEVFAETVVPLLDIDNFKAEFNGAARYSDYSTSGGIWTWKAGGTVRLFDDLLLRATRSRDIRSPSIDQLFAVDRVTFATMVDQNPPASPPPGYTATPALVATHSGGNPDLTPEISKMWTVGATYSPSFLSGLRLSVDYYDIEITDALGALNGSNLTLACRQGQQAACDRVLRDPVTQTVTEVFSNQQNIAEFATSGIDMEVSYITHVGALVGDGAGTVTVRALGNYIRELVTDNGITRLDNVGTVGDLNGNPPFRGVLTAAYQQELFGFNARVRYIDGGKYDKYADGERVSPGGSFVPGHSSLITNNDVDARTYVDIGAQVRPTEKVELSFNITNLFDTDAPVSPQASAHYEVLGTYFNFGVKVDF</sequence>
<feature type="domain" description="TonB-dependent receptor plug" evidence="13">
    <location>
        <begin position="56"/>
        <end position="162"/>
    </location>
</feature>
<keyword evidence="6 8" id="KW-0472">Membrane</keyword>
<feature type="signal peptide" evidence="11">
    <location>
        <begin position="1"/>
        <end position="16"/>
    </location>
</feature>
<evidence type="ECO:0000256" key="11">
    <source>
        <dbReference type="SAM" id="SignalP"/>
    </source>
</evidence>
<accession>A0ABT0RUE4</accession>
<keyword evidence="3 8" id="KW-1134">Transmembrane beta strand</keyword>
<comment type="subcellular location">
    <subcellularLocation>
        <location evidence="1 8">Cell outer membrane</location>
        <topology evidence="1 8">Multi-pass membrane protein</topology>
    </subcellularLocation>
</comment>
<keyword evidence="14" id="KW-0675">Receptor</keyword>
<dbReference type="Gene3D" id="2.40.170.20">
    <property type="entry name" value="TonB-dependent receptor, beta-barrel domain"/>
    <property type="match status" value="1"/>
</dbReference>
<feature type="chain" id="PRO_5045248257" evidence="11">
    <location>
        <begin position="17"/>
        <end position="922"/>
    </location>
</feature>
<dbReference type="InterPro" id="IPR012910">
    <property type="entry name" value="Plug_dom"/>
</dbReference>
<dbReference type="SUPFAM" id="SSF56935">
    <property type="entry name" value="Porins"/>
    <property type="match status" value="1"/>
</dbReference>
<dbReference type="PROSITE" id="PS52016">
    <property type="entry name" value="TONB_DEPENDENT_REC_3"/>
    <property type="match status" value="1"/>
</dbReference>
<keyword evidence="11" id="KW-0732">Signal</keyword>
<dbReference type="PANTHER" id="PTHR47234:SF3">
    <property type="entry name" value="SECRETIN_TONB SHORT N-TERMINAL DOMAIN-CONTAINING PROTEIN"/>
    <property type="match status" value="1"/>
</dbReference>
<evidence type="ECO:0000313" key="15">
    <source>
        <dbReference type="Proteomes" id="UP001203410"/>
    </source>
</evidence>
<comment type="similarity">
    <text evidence="8 9">Belongs to the TonB-dependent receptor family.</text>
</comment>
<feature type="region of interest" description="Disordered" evidence="10">
    <location>
        <begin position="15"/>
        <end position="41"/>
    </location>
</feature>
<evidence type="ECO:0000256" key="9">
    <source>
        <dbReference type="RuleBase" id="RU003357"/>
    </source>
</evidence>
<evidence type="ECO:0000313" key="14">
    <source>
        <dbReference type="EMBL" id="MCL6698617.1"/>
    </source>
</evidence>
<evidence type="ECO:0000256" key="4">
    <source>
        <dbReference type="ARBA" id="ARBA00022692"/>
    </source>
</evidence>
<keyword evidence="15" id="KW-1185">Reference proteome</keyword>
<dbReference type="InterPro" id="IPR039426">
    <property type="entry name" value="TonB-dep_rcpt-like"/>
</dbReference>
<keyword evidence="2 8" id="KW-0813">Transport</keyword>
<keyword evidence="7 8" id="KW-0998">Cell outer membrane</keyword>
<feature type="domain" description="TonB-dependent receptor-like beta-barrel" evidence="12">
    <location>
        <begin position="398"/>
        <end position="892"/>
    </location>
</feature>
<comment type="caution">
    <text evidence="14">The sequence shown here is derived from an EMBL/GenBank/DDBJ whole genome shotgun (WGS) entry which is preliminary data.</text>
</comment>
<evidence type="ECO:0000256" key="8">
    <source>
        <dbReference type="PROSITE-ProRule" id="PRU01360"/>
    </source>
</evidence>
<evidence type="ECO:0000259" key="12">
    <source>
        <dbReference type="Pfam" id="PF00593"/>
    </source>
</evidence>
<dbReference type="InterPro" id="IPR036942">
    <property type="entry name" value="Beta-barrel_TonB_sf"/>
</dbReference>
<evidence type="ECO:0000256" key="7">
    <source>
        <dbReference type="ARBA" id="ARBA00023237"/>
    </source>
</evidence>
<evidence type="ECO:0000256" key="2">
    <source>
        <dbReference type="ARBA" id="ARBA00022448"/>
    </source>
</evidence>
<dbReference type="Proteomes" id="UP001203410">
    <property type="component" value="Unassembled WGS sequence"/>
</dbReference>
<dbReference type="Gene3D" id="2.170.130.10">
    <property type="entry name" value="TonB-dependent receptor, plug domain"/>
    <property type="match status" value="1"/>
</dbReference>
<name>A0ABT0RUE4_9SPHN</name>
<evidence type="ECO:0000259" key="13">
    <source>
        <dbReference type="Pfam" id="PF07715"/>
    </source>
</evidence>